<keyword evidence="1" id="KW-1133">Transmembrane helix</keyword>
<dbReference type="EMBL" id="KK365185">
    <property type="protein sequence ID" value="KCZ80364.1"/>
    <property type="molecule type" value="Genomic_DNA"/>
</dbReference>
<gene>
    <name evidence="2" type="ORF">H312_02232</name>
</gene>
<organism evidence="2 3">
    <name type="scientific">Anncaliia algerae PRA339</name>
    <dbReference type="NCBI Taxonomy" id="1288291"/>
    <lineage>
        <taxon>Eukaryota</taxon>
        <taxon>Fungi</taxon>
        <taxon>Fungi incertae sedis</taxon>
        <taxon>Microsporidia</taxon>
        <taxon>Tubulinosematoidea</taxon>
        <taxon>Tubulinosematidae</taxon>
        <taxon>Anncaliia</taxon>
    </lineage>
</organism>
<keyword evidence="3" id="KW-1185">Reference proteome</keyword>
<feature type="transmembrane region" description="Helical" evidence="1">
    <location>
        <begin position="38"/>
        <end position="67"/>
    </location>
</feature>
<feature type="transmembrane region" description="Helical" evidence="1">
    <location>
        <begin position="74"/>
        <end position="94"/>
    </location>
</feature>
<feature type="transmembrane region" description="Helical" evidence="1">
    <location>
        <begin position="7"/>
        <end position="26"/>
    </location>
</feature>
<dbReference type="Proteomes" id="UP000030655">
    <property type="component" value="Unassembled WGS sequence"/>
</dbReference>
<name>A0A059F042_9MICR</name>
<protein>
    <submittedName>
        <fullName evidence="2">Uncharacterized protein</fullName>
    </submittedName>
</protein>
<keyword evidence="1" id="KW-0472">Membrane</keyword>
<dbReference type="AlphaFoldDB" id="A0A059F042"/>
<sequence>MKKFYQFYLIFCIFTLLEIIAAIIYIRMSIKEVKGKGILVYPALIYASVGYFLGNFFTFTSLSFAVIAQNYNALIFYFYLSCNIILSSFCYAPFSYRSYLYLTFLMPQILEVLFVFYNFNLYARKILFLRNRKIGSDIRLKKILNVSKV</sequence>
<reference evidence="3" key="1">
    <citation type="submission" date="2013-02" db="EMBL/GenBank/DDBJ databases">
        <authorList>
            <consortium name="The Broad Institute Genome Sequencing Platform"/>
            <person name="Cuomo C."/>
            <person name="Becnel J."/>
            <person name="Sanscrainte N."/>
            <person name="Walker B."/>
            <person name="Young S.K."/>
            <person name="Zeng Q."/>
            <person name="Gargeya S."/>
            <person name="Fitzgerald M."/>
            <person name="Haas B."/>
            <person name="Abouelleil A."/>
            <person name="Alvarado L."/>
            <person name="Arachchi H.M."/>
            <person name="Berlin A.M."/>
            <person name="Chapman S.B."/>
            <person name="Dewar J."/>
            <person name="Goldberg J."/>
            <person name="Griggs A."/>
            <person name="Gujja S."/>
            <person name="Hansen M."/>
            <person name="Howarth C."/>
            <person name="Imamovic A."/>
            <person name="Larimer J."/>
            <person name="McCowan C."/>
            <person name="Murphy C."/>
            <person name="Neiman D."/>
            <person name="Pearson M."/>
            <person name="Priest M."/>
            <person name="Roberts A."/>
            <person name="Saif S."/>
            <person name="Shea T."/>
            <person name="Sisk P."/>
            <person name="Sykes S."/>
            <person name="Wortman J."/>
            <person name="Nusbaum C."/>
            <person name="Birren B."/>
        </authorList>
    </citation>
    <scope>NUCLEOTIDE SEQUENCE [LARGE SCALE GENOMIC DNA]</scope>
    <source>
        <strain evidence="3">PRA339</strain>
    </source>
</reference>
<reference evidence="2 3" key="2">
    <citation type="submission" date="2014-03" db="EMBL/GenBank/DDBJ databases">
        <title>The Genome Sequence of Anncaliia algerae insect isolate PRA339.</title>
        <authorList>
            <consortium name="The Broad Institute Genome Sequencing Platform"/>
            <consortium name="The Broad Institute Genome Sequencing Center for Infectious Disease"/>
            <person name="Cuomo C."/>
            <person name="Becnel J."/>
            <person name="Sanscrainte N."/>
            <person name="Walker B."/>
            <person name="Young S.K."/>
            <person name="Zeng Q."/>
            <person name="Gargeya S."/>
            <person name="Fitzgerald M."/>
            <person name="Haas B."/>
            <person name="Abouelleil A."/>
            <person name="Alvarado L."/>
            <person name="Arachchi H.M."/>
            <person name="Berlin A.M."/>
            <person name="Chapman S.B."/>
            <person name="Dewar J."/>
            <person name="Goldberg J."/>
            <person name="Griggs A."/>
            <person name="Gujja S."/>
            <person name="Hansen M."/>
            <person name="Howarth C."/>
            <person name="Imamovic A."/>
            <person name="Larimer J."/>
            <person name="McCowan C."/>
            <person name="Murphy C."/>
            <person name="Neiman D."/>
            <person name="Pearson M."/>
            <person name="Priest M."/>
            <person name="Roberts A."/>
            <person name="Saif S."/>
            <person name="Shea T."/>
            <person name="Sisk P."/>
            <person name="Sykes S."/>
            <person name="Wortman J."/>
            <person name="Nusbaum C."/>
            <person name="Birren B."/>
        </authorList>
    </citation>
    <scope>NUCLEOTIDE SEQUENCE [LARGE SCALE GENOMIC DNA]</scope>
    <source>
        <strain evidence="2 3">PRA339</strain>
    </source>
</reference>
<dbReference type="OrthoDB" id="2199725at2759"/>
<evidence type="ECO:0000256" key="1">
    <source>
        <dbReference type="SAM" id="Phobius"/>
    </source>
</evidence>
<feature type="transmembrane region" description="Helical" evidence="1">
    <location>
        <begin position="100"/>
        <end position="123"/>
    </location>
</feature>
<keyword evidence="1" id="KW-0812">Transmembrane</keyword>
<proteinExistence type="predicted"/>
<dbReference type="VEuPathDB" id="MicrosporidiaDB:H312_02232"/>
<evidence type="ECO:0000313" key="2">
    <source>
        <dbReference type="EMBL" id="KCZ80364.1"/>
    </source>
</evidence>
<dbReference type="HOGENOM" id="CLU_126085_1_0_1"/>
<evidence type="ECO:0000313" key="3">
    <source>
        <dbReference type="Proteomes" id="UP000030655"/>
    </source>
</evidence>
<accession>A0A059F042</accession>